<organism evidence="2">
    <name type="scientific">uncultured Caudovirales phage</name>
    <dbReference type="NCBI Taxonomy" id="2100421"/>
    <lineage>
        <taxon>Viruses</taxon>
        <taxon>Duplodnaviria</taxon>
        <taxon>Heunggongvirae</taxon>
        <taxon>Uroviricota</taxon>
        <taxon>Caudoviricetes</taxon>
        <taxon>Peduoviridae</taxon>
        <taxon>Maltschvirus</taxon>
        <taxon>Maltschvirus maltsch</taxon>
    </lineage>
</organism>
<keyword evidence="1" id="KW-0812">Transmembrane</keyword>
<evidence type="ECO:0000313" key="2">
    <source>
        <dbReference type="EMBL" id="CAB4133200.1"/>
    </source>
</evidence>
<sequence length="56" mass="6298">MSDFFVGGIIGLAIGIVMVLLSIRNEPTMTGHWECTDWQIVNFKPVCNVMTRQGDR</sequence>
<protein>
    <submittedName>
        <fullName evidence="2">Uncharacterized protein</fullName>
    </submittedName>
</protein>
<reference evidence="2" key="1">
    <citation type="submission" date="2020-04" db="EMBL/GenBank/DDBJ databases">
        <authorList>
            <person name="Chiriac C."/>
            <person name="Salcher M."/>
            <person name="Ghai R."/>
            <person name="Kavagutti S V."/>
        </authorList>
    </citation>
    <scope>NUCLEOTIDE SEQUENCE</scope>
</reference>
<keyword evidence="1" id="KW-0472">Membrane</keyword>
<dbReference type="EMBL" id="LR796270">
    <property type="protein sequence ID" value="CAB4133200.1"/>
    <property type="molecule type" value="Genomic_DNA"/>
</dbReference>
<feature type="transmembrane region" description="Helical" evidence="1">
    <location>
        <begin position="6"/>
        <end position="23"/>
    </location>
</feature>
<accession>A0A6J5LJR0</accession>
<name>A0A6J5LJR0_9CAUD</name>
<evidence type="ECO:0000256" key="1">
    <source>
        <dbReference type="SAM" id="Phobius"/>
    </source>
</evidence>
<gene>
    <name evidence="2" type="ORF">UFOVP250_63</name>
</gene>
<keyword evidence="1" id="KW-1133">Transmembrane helix</keyword>
<proteinExistence type="predicted"/>